<sequence length="201" mass="21771">MGEKAAVRSRLLPVLGEVFRSYGYEGTSVARMTAATGAGKGSLYNAFPGGKEEMAQAVLASIDRWFETAIFLPLRDEPSAPQAIRHMLAQVETYFQSGQRICLVGLFALGDERDRFAIRIRHYFAGWQSALTQALVRAGHSHTAASTLAEEAIASIQGALVQARAMQDTTLFPRALSRLAARLLPVSLSEQPAATLPHKGE</sequence>
<proteinExistence type="predicted"/>
<dbReference type="PATRIC" id="fig|446692.3.peg.984"/>
<feature type="DNA-binding region" description="H-T-H motif" evidence="4">
    <location>
        <begin position="28"/>
        <end position="47"/>
    </location>
</feature>
<feature type="domain" description="HTH tetR-type" evidence="5">
    <location>
        <begin position="5"/>
        <end position="65"/>
    </location>
</feature>
<organism evidence="6 7">
    <name type="scientific">Acetobacter senegalensis</name>
    <dbReference type="NCBI Taxonomy" id="446692"/>
    <lineage>
        <taxon>Bacteria</taxon>
        <taxon>Pseudomonadati</taxon>
        <taxon>Pseudomonadota</taxon>
        <taxon>Alphaproteobacteria</taxon>
        <taxon>Acetobacterales</taxon>
        <taxon>Acetobacteraceae</taxon>
        <taxon>Acetobacter</taxon>
    </lineage>
</organism>
<dbReference type="SUPFAM" id="SSF48498">
    <property type="entry name" value="Tetracyclin repressor-like, C-terminal domain"/>
    <property type="match status" value="1"/>
</dbReference>
<dbReference type="Pfam" id="PF21993">
    <property type="entry name" value="TetR_C_13_2"/>
    <property type="match status" value="1"/>
</dbReference>
<keyword evidence="2 4" id="KW-0238">DNA-binding</keyword>
<dbReference type="PANTHER" id="PTHR47506:SF1">
    <property type="entry name" value="HTH-TYPE TRANSCRIPTIONAL REGULATOR YJDC"/>
    <property type="match status" value="1"/>
</dbReference>
<dbReference type="Gene3D" id="1.10.357.10">
    <property type="entry name" value="Tetracycline Repressor, domain 2"/>
    <property type="match status" value="1"/>
</dbReference>
<dbReference type="PROSITE" id="PS50977">
    <property type="entry name" value="HTH_TETR_2"/>
    <property type="match status" value="1"/>
</dbReference>
<evidence type="ECO:0000256" key="1">
    <source>
        <dbReference type="ARBA" id="ARBA00023015"/>
    </source>
</evidence>
<keyword evidence="1" id="KW-0805">Transcription regulation</keyword>
<name>A0A0U5ESF7_9PROT</name>
<evidence type="ECO:0000256" key="2">
    <source>
        <dbReference type="ARBA" id="ARBA00023125"/>
    </source>
</evidence>
<dbReference type="GeneID" id="34782115"/>
<evidence type="ECO:0000313" key="6">
    <source>
        <dbReference type="EMBL" id="CEF40383.1"/>
    </source>
</evidence>
<dbReference type="InterPro" id="IPR036271">
    <property type="entry name" value="Tet_transcr_reg_TetR-rel_C_sf"/>
</dbReference>
<dbReference type="RefSeq" id="WP_058987313.1">
    <property type="nucleotide sequence ID" value="NZ_LN606600.1"/>
</dbReference>
<evidence type="ECO:0000256" key="3">
    <source>
        <dbReference type="ARBA" id="ARBA00023163"/>
    </source>
</evidence>
<evidence type="ECO:0000313" key="7">
    <source>
        <dbReference type="Proteomes" id="UP000056109"/>
    </source>
</evidence>
<evidence type="ECO:0000256" key="4">
    <source>
        <dbReference type="PROSITE-ProRule" id="PRU00335"/>
    </source>
</evidence>
<dbReference type="InterPro" id="IPR009057">
    <property type="entry name" value="Homeodomain-like_sf"/>
</dbReference>
<dbReference type="KEGG" id="asz:ASN_989"/>
<dbReference type="AlphaFoldDB" id="A0A0U5ESF7"/>
<dbReference type="SUPFAM" id="SSF46689">
    <property type="entry name" value="Homeodomain-like"/>
    <property type="match status" value="1"/>
</dbReference>
<dbReference type="Pfam" id="PF00440">
    <property type="entry name" value="TetR_N"/>
    <property type="match status" value="1"/>
</dbReference>
<dbReference type="PANTHER" id="PTHR47506">
    <property type="entry name" value="TRANSCRIPTIONAL REGULATORY PROTEIN"/>
    <property type="match status" value="1"/>
</dbReference>
<keyword evidence="3" id="KW-0804">Transcription</keyword>
<dbReference type="EMBL" id="LN606600">
    <property type="protein sequence ID" value="CEF40383.1"/>
    <property type="molecule type" value="Genomic_DNA"/>
</dbReference>
<accession>A0A0U5ESF7</accession>
<dbReference type="GO" id="GO:0003677">
    <property type="term" value="F:DNA binding"/>
    <property type="evidence" value="ECO:0007669"/>
    <property type="project" value="UniProtKB-UniRule"/>
</dbReference>
<protein>
    <submittedName>
        <fullName evidence="6">Transcriptional regulator, TetR family</fullName>
    </submittedName>
</protein>
<gene>
    <name evidence="6" type="ORF">ASN_989</name>
</gene>
<reference evidence="7" key="1">
    <citation type="submission" date="2014-09" db="EMBL/GenBank/DDBJ databases">
        <authorList>
            <person name="Illeghems K.G."/>
        </authorList>
    </citation>
    <scope>NUCLEOTIDE SEQUENCE [LARGE SCALE GENOMIC DNA]</scope>
    <source>
        <strain evidence="7">108B</strain>
    </source>
</reference>
<dbReference type="Proteomes" id="UP000056109">
    <property type="component" value="Chromosome I"/>
</dbReference>
<dbReference type="InterPro" id="IPR054156">
    <property type="entry name" value="YxaF_TetR_C"/>
</dbReference>
<dbReference type="InterPro" id="IPR001647">
    <property type="entry name" value="HTH_TetR"/>
</dbReference>
<keyword evidence="7" id="KW-1185">Reference proteome</keyword>
<evidence type="ECO:0000259" key="5">
    <source>
        <dbReference type="PROSITE" id="PS50977"/>
    </source>
</evidence>